<comment type="caution">
    <text evidence="2">The sequence shown here is derived from an EMBL/GenBank/DDBJ whole genome shotgun (WGS) entry which is preliminary data.</text>
</comment>
<evidence type="ECO:0000256" key="1">
    <source>
        <dbReference type="SAM" id="Phobius"/>
    </source>
</evidence>
<evidence type="ECO:0008006" key="4">
    <source>
        <dbReference type="Google" id="ProtNLM"/>
    </source>
</evidence>
<evidence type="ECO:0000313" key="3">
    <source>
        <dbReference type="Proteomes" id="UP000784294"/>
    </source>
</evidence>
<reference evidence="2" key="1">
    <citation type="submission" date="2018-11" db="EMBL/GenBank/DDBJ databases">
        <authorList>
            <consortium name="Pathogen Informatics"/>
        </authorList>
    </citation>
    <scope>NUCLEOTIDE SEQUENCE</scope>
</reference>
<organism evidence="2 3">
    <name type="scientific">Protopolystoma xenopodis</name>
    <dbReference type="NCBI Taxonomy" id="117903"/>
    <lineage>
        <taxon>Eukaryota</taxon>
        <taxon>Metazoa</taxon>
        <taxon>Spiralia</taxon>
        <taxon>Lophotrochozoa</taxon>
        <taxon>Platyhelminthes</taxon>
        <taxon>Monogenea</taxon>
        <taxon>Polyopisthocotylea</taxon>
        <taxon>Polystomatidea</taxon>
        <taxon>Polystomatidae</taxon>
        <taxon>Protopolystoma</taxon>
    </lineage>
</organism>
<keyword evidence="1" id="KW-0472">Membrane</keyword>
<protein>
    <recommendedName>
        <fullName evidence="4">Transmembrane protein</fullName>
    </recommendedName>
</protein>
<dbReference type="EMBL" id="CAAALY010264539">
    <property type="protein sequence ID" value="VEL40342.1"/>
    <property type="molecule type" value="Genomic_DNA"/>
</dbReference>
<proteinExistence type="predicted"/>
<dbReference type="Proteomes" id="UP000784294">
    <property type="component" value="Unassembled WGS sequence"/>
</dbReference>
<dbReference type="AlphaFoldDB" id="A0A3S5BCC5"/>
<gene>
    <name evidence="2" type="ORF">PXEA_LOCUS33782</name>
</gene>
<accession>A0A3S5BCC5</accession>
<feature type="transmembrane region" description="Helical" evidence="1">
    <location>
        <begin position="120"/>
        <end position="141"/>
    </location>
</feature>
<evidence type="ECO:0000313" key="2">
    <source>
        <dbReference type="EMBL" id="VEL40342.1"/>
    </source>
</evidence>
<keyword evidence="1" id="KW-0812">Transmembrane</keyword>
<name>A0A3S5BCC5_9PLAT</name>
<sequence length="142" mass="15824">MSGWVGGEKGRSNLFFGFPTRKRPAPAGPIRNLLPPPTPFGPKGNGHGRVVTVALQLFFVVTSALLHTVSNPCTRRHKCAVPREHKHCARQRDSIICLLPVSLPLPSSVRHKFPKWGRHIFYILMCCRWLCLFASVCVCLGI</sequence>
<feature type="transmembrane region" description="Helical" evidence="1">
    <location>
        <begin position="50"/>
        <end position="69"/>
    </location>
</feature>
<keyword evidence="3" id="KW-1185">Reference proteome</keyword>
<keyword evidence="1" id="KW-1133">Transmembrane helix</keyword>